<protein>
    <submittedName>
        <fullName evidence="1">Uncharacterized protein</fullName>
    </submittedName>
</protein>
<evidence type="ECO:0000313" key="2">
    <source>
        <dbReference type="Proteomes" id="UP000238296"/>
    </source>
</evidence>
<dbReference type="AlphaFoldDB" id="A0A2S8BRX5"/>
<proteinExistence type="predicted"/>
<dbReference type="Proteomes" id="UP000238296">
    <property type="component" value="Unassembled WGS sequence"/>
</dbReference>
<sequence length="97" mass="11086">MLQTAARLSRRSRRLGLTDAHNGLRVFNKTVADGLNITMNGMSHASEFIMLIDENRWRVVEEPIEILYTAYSKSKGQPLLNGVNIIFDELLRGRMPR</sequence>
<dbReference type="EMBL" id="PPEA01000060">
    <property type="protein sequence ID" value="PQM49418.1"/>
    <property type="molecule type" value="Genomic_DNA"/>
</dbReference>
<gene>
    <name evidence="1" type="ORF">C1Y40_00360</name>
</gene>
<name>A0A2S8BRX5_9MYCO</name>
<reference evidence="1 2" key="1">
    <citation type="journal article" date="2017" name="Int. J. Syst. Evol. Microbiol.">
        <title>Mycobacterium talmoniae sp. nov., a slowly growing mycobacterium isolated from human respiratory samples.</title>
        <authorList>
            <person name="Davidson R.M."/>
            <person name="DeGroote M.A."/>
            <person name="Marola J.L."/>
            <person name="Buss S."/>
            <person name="Jones V."/>
            <person name="McNeil M.R."/>
            <person name="Freifeld A.G."/>
            <person name="Elaine Epperson L."/>
            <person name="Hasan N.A."/>
            <person name="Jackson M."/>
            <person name="Iwen P.C."/>
            <person name="Salfinger M."/>
            <person name="Strong M."/>
        </authorList>
    </citation>
    <scope>NUCLEOTIDE SEQUENCE [LARGE SCALE GENOMIC DNA]</scope>
    <source>
        <strain evidence="1 2">ATCC BAA-2683</strain>
    </source>
</reference>
<comment type="caution">
    <text evidence="1">The sequence shown here is derived from an EMBL/GenBank/DDBJ whole genome shotgun (WGS) entry which is preliminary data.</text>
</comment>
<organism evidence="1 2">
    <name type="scientific">Mycobacterium talmoniae</name>
    <dbReference type="NCBI Taxonomy" id="1858794"/>
    <lineage>
        <taxon>Bacteria</taxon>
        <taxon>Bacillati</taxon>
        <taxon>Actinomycetota</taxon>
        <taxon>Actinomycetes</taxon>
        <taxon>Mycobacteriales</taxon>
        <taxon>Mycobacteriaceae</taxon>
        <taxon>Mycobacterium</taxon>
    </lineage>
</organism>
<accession>A0A2S8BRX5</accession>
<evidence type="ECO:0000313" key="1">
    <source>
        <dbReference type="EMBL" id="PQM49418.1"/>
    </source>
</evidence>